<dbReference type="PANTHER" id="PTHR43280:SF2">
    <property type="entry name" value="HTH-TYPE TRANSCRIPTIONAL REGULATOR EXSA"/>
    <property type="match status" value="1"/>
</dbReference>
<keyword evidence="3" id="KW-0804">Transcription</keyword>
<dbReference type="InterPro" id="IPR018060">
    <property type="entry name" value="HTH_AraC"/>
</dbReference>
<keyword evidence="4" id="KW-0802">TPR repeat</keyword>
<comment type="caution">
    <text evidence="9">The sequence shown here is derived from an EMBL/GenBank/DDBJ whole genome shotgun (WGS) entry which is preliminary data.</text>
</comment>
<dbReference type="PROSITE" id="PS01124">
    <property type="entry name" value="HTH_ARAC_FAMILY_2"/>
    <property type="match status" value="1"/>
</dbReference>
<evidence type="ECO:0000256" key="2">
    <source>
        <dbReference type="ARBA" id="ARBA00023125"/>
    </source>
</evidence>
<dbReference type="EMBL" id="BAAAGE010000003">
    <property type="protein sequence ID" value="GAA0727863.1"/>
    <property type="molecule type" value="Genomic_DNA"/>
</dbReference>
<evidence type="ECO:0000256" key="1">
    <source>
        <dbReference type="ARBA" id="ARBA00023015"/>
    </source>
</evidence>
<evidence type="ECO:0000313" key="10">
    <source>
        <dbReference type="Proteomes" id="UP001501758"/>
    </source>
</evidence>
<organism evidence="9 10">
    <name type="scientific">Aquimarina litoralis</name>
    <dbReference type="NCBI Taxonomy" id="584605"/>
    <lineage>
        <taxon>Bacteria</taxon>
        <taxon>Pseudomonadati</taxon>
        <taxon>Bacteroidota</taxon>
        <taxon>Flavobacteriia</taxon>
        <taxon>Flavobacteriales</taxon>
        <taxon>Flavobacteriaceae</taxon>
        <taxon>Aquimarina</taxon>
    </lineage>
</organism>
<dbReference type="SUPFAM" id="SSF46689">
    <property type="entry name" value="Homeodomain-like"/>
    <property type="match status" value="1"/>
</dbReference>
<keyword evidence="1" id="KW-0805">Transcription regulation</keyword>
<keyword evidence="5" id="KW-0175">Coiled coil</keyword>
<evidence type="ECO:0000256" key="4">
    <source>
        <dbReference type="PROSITE-ProRule" id="PRU00339"/>
    </source>
</evidence>
<evidence type="ECO:0000256" key="7">
    <source>
        <dbReference type="SAM" id="SignalP"/>
    </source>
</evidence>
<dbReference type="Proteomes" id="UP001501758">
    <property type="component" value="Unassembled WGS sequence"/>
</dbReference>
<evidence type="ECO:0000313" key="9">
    <source>
        <dbReference type="EMBL" id="GAA0727863.1"/>
    </source>
</evidence>
<reference evidence="9 10" key="1">
    <citation type="journal article" date="2019" name="Int. J. Syst. Evol. Microbiol.">
        <title>The Global Catalogue of Microorganisms (GCM) 10K type strain sequencing project: providing services to taxonomists for standard genome sequencing and annotation.</title>
        <authorList>
            <consortium name="The Broad Institute Genomics Platform"/>
            <consortium name="The Broad Institute Genome Sequencing Center for Infectious Disease"/>
            <person name="Wu L."/>
            <person name="Ma J."/>
        </authorList>
    </citation>
    <scope>NUCLEOTIDE SEQUENCE [LARGE SCALE GENOMIC DNA]</scope>
    <source>
        <strain evidence="9 10">JCM 15974</strain>
    </source>
</reference>
<feature type="repeat" description="TPR" evidence="4">
    <location>
        <begin position="97"/>
        <end position="130"/>
    </location>
</feature>
<name>A0ABN1J3R2_9FLAO</name>
<feature type="repeat" description="TPR" evidence="4">
    <location>
        <begin position="270"/>
        <end position="303"/>
    </location>
</feature>
<keyword evidence="6" id="KW-0812">Transmembrane</keyword>
<feature type="signal peptide" evidence="7">
    <location>
        <begin position="1"/>
        <end position="22"/>
    </location>
</feature>
<evidence type="ECO:0000256" key="6">
    <source>
        <dbReference type="SAM" id="Phobius"/>
    </source>
</evidence>
<dbReference type="InterPro" id="IPR009057">
    <property type="entry name" value="Homeodomain-like_sf"/>
</dbReference>
<keyword evidence="6" id="KW-0472">Membrane</keyword>
<keyword evidence="10" id="KW-1185">Reference proteome</keyword>
<feature type="domain" description="HTH araC/xylS-type" evidence="8">
    <location>
        <begin position="486"/>
        <end position="597"/>
    </location>
</feature>
<sequence length="609" mass="71115">MLRKIKKNIVFWGLLCCFGSIAQQIDSSSQASICNRQNDVVLPLEIQQFILEEDSLALVSKFIRNTYKINQDTLCAIKGYQLFLKRGINENNLKIQHSCHSRLGFIYYNLSEYQQSISYYYQALKTAKNQRHTKNIINNNSQLGSIFFDLGDLDNASVFYTNAKELIKKSDTLYSPAKKTEKQLTLVLNIANVKTRLKRYEEALFEIENAKVLLAKLSKEKTGKYKNAHLSMLLNKSFCELELDQFDTSGKTIEDGINLATTYKFKSFIGDFYVNKGLLYYKKDELEKAKQYFEKGLSIFNTYESKKFSNYLMANYNLAKCLFDLKKEKEALKLLEINFEQVNGISNVHNIDKMYELAIHIAENSNDTIKQLMLRKNLNKIQKIKTNDQLKARDIIQKNDFQTHKNQINTIKTKNKQNTTIKNFFISISVVLIITLVISFLLYRRNTISNKKRFEEILLKLHETEIRKEEKTKSKVLEPELSIKDDQVIEILQKLEKLENSDFFIQKDCNLYSTAKKIGTNTSYLSKALNEYKKQSFVEYLNNIRIDYVLKRLKNDSKFRAYTITAISEEIGYKSPNTFTKAFRKKTNLTPSYYIKQFNKEEDMDTSNS</sequence>
<dbReference type="PANTHER" id="PTHR43280">
    <property type="entry name" value="ARAC-FAMILY TRANSCRIPTIONAL REGULATOR"/>
    <property type="match status" value="1"/>
</dbReference>
<dbReference type="Pfam" id="PF13181">
    <property type="entry name" value="TPR_8"/>
    <property type="match status" value="2"/>
</dbReference>
<evidence type="ECO:0000259" key="8">
    <source>
        <dbReference type="PROSITE" id="PS01124"/>
    </source>
</evidence>
<feature type="chain" id="PRO_5047437846" description="HTH araC/xylS-type domain-containing protein" evidence="7">
    <location>
        <begin position="23"/>
        <end position="609"/>
    </location>
</feature>
<dbReference type="PROSITE" id="PS50005">
    <property type="entry name" value="TPR"/>
    <property type="match status" value="2"/>
</dbReference>
<feature type="transmembrane region" description="Helical" evidence="6">
    <location>
        <begin position="424"/>
        <end position="443"/>
    </location>
</feature>
<feature type="coiled-coil region" evidence="5">
    <location>
        <begin position="190"/>
        <end position="220"/>
    </location>
</feature>
<dbReference type="SMART" id="SM00342">
    <property type="entry name" value="HTH_ARAC"/>
    <property type="match status" value="1"/>
</dbReference>
<accession>A0ABN1J3R2</accession>
<keyword evidence="2" id="KW-0238">DNA-binding</keyword>
<keyword evidence="6" id="KW-1133">Transmembrane helix</keyword>
<evidence type="ECO:0000256" key="3">
    <source>
        <dbReference type="ARBA" id="ARBA00023163"/>
    </source>
</evidence>
<keyword evidence="7" id="KW-0732">Signal</keyword>
<dbReference type="InterPro" id="IPR019734">
    <property type="entry name" value="TPR_rpt"/>
</dbReference>
<dbReference type="RefSeq" id="WP_343913682.1">
    <property type="nucleotide sequence ID" value="NZ_BAAAGE010000003.1"/>
</dbReference>
<proteinExistence type="predicted"/>
<dbReference type="SMART" id="SM00028">
    <property type="entry name" value="TPR"/>
    <property type="match status" value="4"/>
</dbReference>
<gene>
    <name evidence="9" type="ORF">GCM10009430_36370</name>
</gene>
<dbReference type="Gene3D" id="1.25.40.10">
    <property type="entry name" value="Tetratricopeptide repeat domain"/>
    <property type="match status" value="2"/>
</dbReference>
<dbReference type="InterPro" id="IPR011990">
    <property type="entry name" value="TPR-like_helical_dom_sf"/>
</dbReference>
<evidence type="ECO:0000256" key="5">
    <source>
        <dbReference type="SAM" id="Coils"/>
    </source>
</evidence>
<dbReference type="Gene3D" id="1.10.10.60">
    <property type="entry name" value="Homeodomain-like"/>
    <property type="match status" value="2"/>
</dbReference>
<dbReference type="SUPFAM" id="SSF48452">
    <property type="entry name" value="TPR-like"/>
    <property type="match status" value="2"/>
</dbReference>
<protein>
    <recommendedName>
        <fullName evidence="8">HTH araC/xylS-type domain-containing protein</fullName>
    </recommendedName>
</protein>
<dbReference type="Pfam" id="PF12833">
    <property type="entry name" value="HTH_18"/>
    <property type="match status" value="1"/>
</dbReference>